<dbReference type="Pfam" id="PF13432">
    <property type="entry name" value="TPR_16"/>
    <property type="match status" value="1"/>
</dbReference>
<accession>A0A5C5YLI4</accession>
<feature type="domain" description="ASPIC/UnbV" evidence="4">
    <location>
        <begin position="533"/>
        <end position="598"/>
    </location>
</feature>
<protein>
    <submittedName>
        <fullName evidence="5">TPR repeat-containing protein YrrB</fullName>
    </submittedName>
</protein>
<dbReference type="Pfam" id="PF13517">
    <property type="entry name" value="FG-GAP_3"/>
    <property type="match status" value="3"/>
</dbReference>
<feature type="repeat" description="TPR" evidence="2">
    <location>
        <begin position="608"/>
        <end position="641"/>
    </location>
</feature>
<dbReference type="Gene3D" id="1.25.40.10">
    <property type="entry name" value="Tetratricopeptide repeat domain"/>
    <property type="match status" value="2"/>
</dbReference>
<evidence type="ECO:0000256" key="3">
    <source>
        <dbReference type="SAM" id="MobiDB-lite"/>
    </source>
</evidence>
<evidence type="ECO:0000256" key="1">
    <source>
        <dbReference type="ARBA" id="ARBA00022729"/>
    </source>
</evidence>
<dbReference type="InterPro" id="IPR011990">
    <property type="entry name" value="TPR-like_helical_dom_sf"/>
</dbReference>
<dbReference type="InterPro" id="IPR013517">
    <property type="entry name" value="FG-GAP"/>
</dbReference>
<dbReference type="EMBL" id="SJPO01000007">
    <property type="protein sequence ID" value="TWT75706.1"/>
    <property type="molecule type" value="Genomic_DNA"/>
</dbReference>
<keyword evidence="2" id="KW-0802">TPR repeat</keyword>
<dbReference type="InterPro" id="IPR011519">
    <property type="entry name" value="UnbV_ASPIC"/>
</dbReference>
<dbReference type="PROSITE" id="PS50005">
    <property type="entry name" value="TPR"/>
    <property type="match status" value="2"/>
</dbReference>
<dbReference type="InterPro" id="IPR019734">
    <property type="entry name" value="TPR_rpt"/>
</dbReference>
<feature type="repeat" description="TPR" evidence="2">
    <location>
        <begin position="677"/>
        <end position="710"/>
    </location>
</feature>
<dbReference type="InterPro" id="IPR027039">
    <property type="entry name" value="Crtac1"/>
</dbReference>
<dbReference type="OrthoDB" id="5287961at2"/>
<keyword evidence="6" id="KW-1185">Reference proteome</keyword>
<evidence type="ECO:0000259" key="4">
    <source>
        <dbReference type="Pfam" id="PF07593"/>
    </source>
</evidence>
<proteinExistence type="predicted"/>
<reference evidence="5 6" key="1">
    <citation type="submission" date="2019-02" db="EMBL/GenBank/DDBJ databases">
        <title>Deep-cultivation of Planctomycetes and their phenomic and genomic characterization uncovers novel biology.</title>
        <authorList>
            <person name="Wiegand S."/>
            <person name="Jogler M."/>
            <person name="Boedeker C."/>
            <person name="Pinto D."/>
            <person name="Vollmers J."/>
            <person name="Rivas-Marin E."/>
            <person name="Kohn T."/>
            <person name="Peeters S.H."/>
            <person name="Heuer A."/>
            <person name="Rast P."/>
            <person name="Oberbeckmann S."/>
            <person name="Bunk B."/>
            <person name="Jeske O."/>
            <person name="Meyerdierks A."/>
            <person name="Storesund J.E."/>
            <person name="Kallscheuer N."/>
            <person name="Luecker S."/>
            <person name="Lage O.M."/>
            <person name="Pohl T."/>
            <person name="Merkel B.J."/>
            <person name="Hornburger P."/>
            <person name="Mueller R.-W."/>
            <person name="Bruemmer F."/>
            <person name="Labrenz M."/>
            <person name="Spormann A.M."/>
            <person name="Op Den Camp H."/>
            <person name="Overmann J."/>
            <person name="Amann R."/>
            <person name="Jetten M.S.M."/>
            <person name="Mascher T."/>
            <person name="Medema M.H."/>
            <person name="Devos D.P."/>
            <person name="Kaster A.-K."/>
            <person name="Ovreas L."/>
            <person name="Rohde M."/>
            <person name="Galperin M.Y."/>
            <person name="Jogler C."/>
        </authorList>
    </citation>
    <scope>NUCLEOTIDE SEQUENCE [LARGE SCALE GENOMIC DNA]</scope>
    <source>
        <strain evidence="5 6">Pla123a</strain>
    </source>
</reference>
<name>A0A5C5YLI4_9BACT</name>
<keyword evidence="1" id="KW-0732">Signal</keyword>
<dbReference type="Gene3D" id="2.130.10.130">
    <property type="entry name" value="Integrin alpha, N-terminal"/>
    <property type="match status" value="1"/>
</dbReference>
<organism evidence="5 6">
    <name type="scientific">Posidoniimonas polymericola</name>
    <dbReference type="NCBI Taxonomy" id="2528002"/>
    <lineage>
        <taxon>Bacteria</taxon>
        <taxon>Pseudomonadati</taxon>
        <taxon>Planctomycetota</taxon>
        <taxon>Planctomycetia</taxon>
        <taxon>Pirellulales</taxon>
        <taxon>Lacipirellulaceae</taxon>
        <taxon>Posidoniimonas</taxon>
    </lineage>
</organism>
<feature type="region of interest" description="Disordered" evidence="3">
    <location>
        <begin position="1629"/>
        <end position="1661"/>
    </location>
</feature>
<dbReference type="PANTHER" id="PTHR16026">
    <property type="entry name" value="CARTILAGE ACIDIC PROTEIN 1"/>
    <property type="match status" value="1"/>
</dbReference>
<dbReference type="Pfam" id="PF07593">
    <property type="entry name" value="UnbV_ASPIC"/>
    <property type="match status" value="1"/>
</dbReference>
<dbReference type="SMART" id="SM00028">
    <property type="entry name" value="TPR"/>
    <property type="match status" value="3"/>
</dbReference>
<dbReference type="RefSeq" id="WP_146588688.1">
    <property type="nucleotide sequence ID" value="NZ_SJPO01000007.1"/>
</dbReference>
<dbReference type="SUPFAM" id="SSF48452">
    <property type="entry name" value="TPR-like"/>
    <property type="match status" value="1"/>
</dbReference>
<dbReference type="InterPro" id="IPR028994">
    <property type="entry name" value="Integrin_alpha_N"/>
</dbReference>
<sequence>MSRPNSKSTKWLAIVVGAAAVAAVVLATTIRSRPQASQVENGPFENDPPDREEEPSAAPDATPSIPFTNVSVSSGVDFIHRGGATGEKMLPESGGSGCGWIDYDNDGDPDLLLISGKAWPWDETTESQPGSGAMQLYQNNNGAFTDVTDAANLVADFYGQGVAIGDYDGDGDDDLYVTAVGPDHLYRNNGGVFAEVGGAASGLGDADVWTTSAGFFDYDNDGDLDLFVCSYVAWDRTRDQAATVRVPGTGLSYAHPGNFDGTHSFLYRNDAGRFTDVSAEARIHVSNAESGTPLGKALAVTFVDFDNDGWLDIFVANDTVRHFLFHNQHGKFQEVGEARGFALNAAGVSTSGMGVDAAWLYNDNRLSVAVSNFAGEMTELFTTAKDGSDCFFVDETVGAGIGWPTLNSLTFGLQFEDFDLDGRVDMLHANGHLEETISEVQPDQTYKQQSQLLWNTGARTGPVLTPIAPEEIGDLAIPIVGRATASADFDADGDLDLVITQVEGPPLVLRNDQRLGGNWLRVNLHGQAGNPHGIGAKIELVAGGVTQRRTLMPTRSYLAQSESSAFFGLGYHTKVESLTVFWPDGKSQQARVEAVNTAITVDREEASFELLANTAMAQLENTEFGAAIETLERAVRLRPDSGPALRNLARAYLLGGKPADADQQLTALPAGEANPPAGIVYLRGLAANRLSQPEQAVEYFREAVKLAPKEPTLHFQYALSLAATGKTDEAVGELEKTADLDPIHGGAQYQLAAFSRKAGKTDDFRRYMRDYQRIRKLKGAADALALEVCRYTKPEPMLQLESSAVRGAPVDLKWEASAPAGVPELLALAVVSMSDDGVYQYAGLTAESELVAFEWGADSGYQELAHTDRLFDEQPDSATLTVGNAIVDSPVRNKLQPEVGDFSEIALVTPAGGRLFRYTPDLGFTDLTTESKLKDATGTVAKWTDLDHDGDIDLCVGGPEGLTVWRNNGDKTFVNATSEFGLKDVGPCDDFIAVDLDGVNLGADLIVVGGDRPRLYRNAYGGGFAAEPETAPTWPDAHVLVADDLDNDGLPELVFFAPNKVVIADASGEVVQTLEILQTNINAAAIIDADNDGRLDLASAGNVEGEPTVCVWRNLGGRFDAQPSRIPLPKVCRDRGLQALDFANDGKTDLVALFGDGDASVLKNATPTANRQLKLVIRSYAGHPSSIGVRVQVKRERFVASRWTQAELPIEIGVDSIDKADAIQTLWPNGVARNEIGKPLSGEPLRITIIEFVRTSSCPFLYAWVDNSWQFVTDLLGAAPLNVSVARGVPMPPDPDELYVLGAIQQFADSQQRVKLRITSELREAVYLDAAHLLAVDHPTGSKVVSYDRATTSPSTGERFALVRILTPVQSAVDSTGVDCTAILAKIDGVYSSPGSLLQYPAVGYTRPHAIEFSFGDLPTDRDLSLVLTGWFRFGDSSTNIAASQRSDLAPLWPILEAAADGGEYHIVDSAIGFPTGNTKSIVCDLRGKLPANATRFRLSTSFEVRWDQIALADSVSSDSAAARAIPVKNAELHWHGFAALPQPSLDRPQVPDLTRISNRPHWFTSLEGWCTRYGQVSPLLTAVDDQIAILNSGDGVTLEFDASHLPAIADGKQRTLLLFNHGWIKEENPNSLPDRNVSPFPGSDAPDQDPENDWQAIYNTRWVPRNRFGEDHSETRGSK</sequence>
<evidence type="ECO:0000313" key="5">
    <source>
        <dbReference type="EMBL" id="TWT75706.1"/>
    </source>
</evidence>
<dbReference type="Proteomes" id="UP000318478">
    <property type="component" value="Unassembled WGS sequence"/>
</dbReference>
<dbReference type="Pfam" id="PF14559">
    <property type="entry name" value="TPR_19"/>
    <property type="match status" value="1"/>
</dbReference>
<gene>
    <name evidence="5" type="primary">yrrB_3</name>
    <name evidence="5" type="ORF">Pla123a_32160</name>
</gene>
<evidence type="ECO:0000256" key="2">
    <source>
        <dbReference type="PROSITE-ProRule" id="PRU00339"/>
    </source>
</evidence>
<dbReference type="SUPFAM" id="SSF69318">
    <property type="entry name" value="Integrin alpha N-terminal domain"/>
    <property type="match status" value="2"/>
</dbReference>
<feature type="region of interest" description="Disordered" evidence="3">
    <location>
        <begin position="33"/>
        <end position="66"/>
    </location>
</feature>
<dbReference type="PANTHER" id="PTHR16026:SF0">
    <property type="entry name" value="CARTILAGE ACIDIC PROTEIN 1"/>
    <property type="match status" value="1"/>
</dbReference>
<comment type="caution">
    <text evidence="5">The sequence shown here is derived from an EMBL/GenBank/DDBJ whole genome shotgun (WGS) entry which is preliminary data.</text>
</comment>
<evidence type="ECO:0000313" key="6">
    <source>
        <dbReference type="Proteomes" id="UP000318478"/>
    </source>
</evidence>